<feature type="domain" description="Glycoside hydrolase family 44 catalytic" evidence="2">
    <location>
        <begin position="157"/>
        <end position="290"/>
    </location>
</feature>
<evidence type="ECO:0000259" key="2">
    <source>
        <dbReference type="Pfam" id="PF12891"/>
    </source>
</evidence>
<sequence>MKHTIALLISLFAVLSSAHAQVSVALDGQITVDATATNGVVIKKEFYGADTNGFAKLPASEHVTPLHLGYVKFGGNLHSVFNWKLNRYIDSKGRIHEIESPFDSRISFAKNSYNATPMVQVNMLGWQPDYDSNGNLVGMETATAAHAAAELQFLNATRGLGIKHIVMGNEPFDADLTHKVAIPSADEYIAKYIEYAVALRDAQSAISGNPNDVKLWGPEIATGWTGWQTNHPSDCAKAPVPGGVTCSYGNGQFSEFIPYFLFKIASFENDRTLNPKGYKLLDVLTWHYYPLFRNQFNDKKSIINTPAGVQNVAGMLESVNLWTDVNYINKYDSASPKNVAPSIVPKYHAWKNAYYPNVKLACTEFGIDSINDIGYHPIVRPLYLADLIARIGETGVNTFVNSFLQGFHSNDSWAMINDGKRTNLYRIFSMFSNNYLGQVIQSNDNYGDHVNVYSVKTAQGTNVMLVNKDVVAHTPALTLVTRAGQRGLALNLPAWSLTVASIPDNGGAPTIQTFGAAEMNIPVSPEYGN</sequence>
<proteinExistence type="predicted"/>
<dbReference type="EMBL" id="CP093442">
    <property type="protein sequence ID" value="UOF01834.1"/>
    <property type="molecule type" value="Genomic_DNA"/>
</dbReference>
<feature type="signal peptide" evidence="1">
    <location>
        <begin position="1"/>
        <end position="20"/>
    </location>
</feature>
<protein>
    <submittedName>
        <fullName evidence="3">Glycoside hydrolase family 44 protein</fullName>
    </submittedName>
</protein>
<reference evidence="3" key="1">
    <citation type="submission" date="2022-03" db="EMBL/GenBank/DDBJ databases">
        <title>Genome Identification and Characterization of new species Bdellovibrio reynosense LBG001 sp. nov. from a Mexico soil sample.</title>
        <authorList>
            <person name="Camilli A."/>
            <person name="Ajao Y."/>
            <person name="Guo X."/>
        </authorList>
    </citation>
    <scope>NUCLEOTIDE SEQUENCE</scope>
    <source>
        <strain evidence="3">LBG001</strain>
    </source>
</reference>
<feature type="chain" id="PRO_5045110298" evidence="1">
    <location>
        <begin position="21"/>
        <end position="529"/>
    </location>
</feature>
<dbReference type="Gene3D" id="3.20.20.80">
    <property type="entry name" value="Glycosidases"/>
    <property type="match status" value="1"/>
</dbReference>
<dbReference type="SUPFAM" id="SSF51445">
    <property type="entry name" value="(Trans)glycosidases"/>
    <property type="match status" value="1"/>
</dbReference>
<keyword evidence="1" id="KW-0732">Signal</keyword>
<accession>A0ABY4CAN4</accession>
<dbReference type="RefSeq" id="WP_243538453.1">
    <property type="nucleotide sequence ID" value="NZ_CP093442.1"/>
</dbReference>
<dbReference type="Pfam" id="PF12891">
    <property type="entry name" value="Glyco_hydro_44"/>
    <property type="match status" value="1"/>
</dbReference>
<evidence type="ECO:0000313" key="4">
    <source>
        <dbReference type="Proteomes" id="UP000830116"/>
    </source>
</evidence>
<name>A0ABY4CAN4_9BACT</name>
<organism evidence="3 4">
    <name type="scientific">Bdellovibrio reynosensis</name>
    <dbReference type="NCBI Taxonomy" id="2835041"/>
    <lineage>
        <taxon>Bacteria</taxon>
        <taxon>Pseudomonadati</taxon>
        <taxon>Bdellovibrionota</taxon>
        <taxon>Bdellovibrionia</taxon>
        <taxon>Bdellovibrionales</taxon>
        <taxon>Pseudobdellovibrionaceae</taxon>
        <taxon>Bdellovibrio</taxon>
    </lineage>
</organism>
<keyword evidence="3" id="KW-0378">Hydrolase</keyword>
<dbReference type="InterPro" id="IPR024745">
    <property type="entry name" value="GH44_cat"/>
</dbReference>
<gene>
    <name evidence="3" type="ORF">MNR06_02560</name>
</gene>
<keyword evidence="4" id="KW-1185">Reference proteome</keyword>
<dbReference type="GO" id="GO:0016787">
    <property type="term" value="F:hydrolase activity"/>
    <property type="evidence" value="ECO:0007669"/>
    <property type="project" value="UniProtKB-KW"/>
</dbReference>
<dbReference type="Proteomes" id="UP000830116">
    <property type="component" value="Chromosome"/>
</dbReference>
<evidence type="ECO:0000256" key="1">
    <source>
        <dbReference type="SAM" id="SignalP"/>
    </source>
</evidence>
<evidence type="ECO:0000313" key="3">
    <source>
        <dbReference type="EMBL" id="UOF01834.1"/>
    </source>
</evidence>
<dbReference type="InterPro" id="IPR017853">
    <property type="entry name" value="GH"/>
</dbReference>